<evidence type="ECO:0000256" key="2">
    <source>
        <dbReference type="ARBA" id="ARBA00023295"/>
    </source>
</evidence>
<evidence type="ECO:0000256" key="1">
    <source>
        <dbReference type="ARBA" id="ARBA00022801"/>
    </source>
</evidence>
<keyword evidence="2" id="KW-0326">Glycosidase</keyword>
<name>A0A6P6XWE3_DERPT</name>
<dbReference type="Proteomes" id="UP000515146">
    <property type="component" value="Unplaced"/>
</dbReference>
<keyword evidence="3" id="KW-0732">Signal</keyword>
<dbReference type="OMA" id="KWIMKQV"/>
<evidence type="ECO:0000313" key="6">
    <source>
        <dbReference type="RefSeq" id="XP_027196224.1"/>
    </source>
</evidence>
<proteinExistence type="predicted"/>
<dbReference type="InterPro" id="IPR051887">
    <property type="entry name" value="GH18_Domain-Containing"/>
</dbReference>
<dbReference type="GO" id="GO:0005615">
    <property type="term" value="C:extracellular space"/>
    <property type="evidence" value="ECO:0007669"/>
    <property type="project" value="TreeGrafter"/>
</dbReference>
<dbReference type="GO" id="GO:0009313">
    <property type="term" value="P:oligosaccharide catabolic process"/>
    <property type="evidence" value="ECO:0007669"/>
    <property type="project" value="TreeGrafter"/>
</dbReference>
<dbReference type="KEGG" id="dpte:113790726"/>
<keyword evidence="1" id="KW-0378">Hydrolase</keyword>
<dbReference type="InterPro" id="IPR017853">
    <property type="entry name" value="GH"/>
</dbReference>
<feature type="chain" id="PRO_5027753710" evidence="3">
    <location>
        <begin position="23"/>
        <end position="367"/>
    </location>
</feature>
<accession>A0A6P6XWE3</accession>
<dbReference type="Gene3D" id="3.10.50.10">
    <property type="match status" value="1"/>
</dbReference>
<dbReference type="Pfam" id="PF00704">
    <property type="entry name" value="Glyco_hydro_18"/>
    <property type="match status" value="1"/>
</dbReference>
<dbReference type="InParanoid" id="A0A6P6XWE3"/>
<dbReference type="SUPFAM" id="SSF51445">
    <property type="entry name" value="(Trans)glycosidases"/>
    <property type="match status" value="1"/>
</dbReference>
<dbReference type="RefSeq" id="XP_027196224.1">
    <property type="nucleotide sequence ID" value="XM_027340423.1"/>
</dbReference>
<dbReference type="OrthoDB" id="73875at2759"/>
<feature type="signal peptide" evidence="3">
    <location>
        <begin position="1"/>
        <end position="22"/>
    </location>
</feature>
<gene>
    <name evidence="6" type="primary">LOC113790726</name>
</gene>
<organism evidence="5 6">
    <name type="scientific">Dermatophagoides pteronyssinus</name>
    <name type="common">European house dust mite</name>
    <dbReference type="NCBI Taxonomy" id="6956"/>
    <lineage>
        <taxon>Eukaryota</taxon>
        <taxon>Metazoa</taxon>
        <taxon>Ecdysozoa</taxon>
        <taxon>Arthropoda</taxon>
        <taxon>Chelicerata</taxon>
        <taxon>Arachnida</taxon>
        <taxon>Acari</taxon>
        <taxon>Acariformes</taxon>
        <taxon>Sarcoptiformes</taxon>
        <taxon>Astigmata</taxon>
        <taxon>Psoroptidia</taxon>
        <taxon>Analgoidea</taxon>
        <taxon>Pyroglyphidae</taxon>
        <taxon>Dermatophagoidinae</taxon>
        <taxon>Dermatophagoides</taxon>
    </lineage>
</organism>
<evidence type="ECO:0000256" key="3">
    <source>
        <dbReference type="SAM" id="SignalP"/>
    </source>
</evidence>
<dbReference type="InterPro" id="IPR001223">
    <property type="entry name" value="Glyco_hydro18_cat"/>
</dbReference>
<keyword evidence="5" id="KW-1185">Reference proteome</keyword>
<feature type="domain" description="GH18" evidence="4">
    <location>
        <begin position="87"/>
        <end position="350"/>
    </location>
</feature>
<dbReference type="InterPro" id="IPR029070">
    <property type="entry name" value="Chitinase_insertion_sf"/>
</dbReference>
<protein>
    <submittedName>
        <fullName evidence="6">Di-N-acetylchitobiase-like</fullName>
    </submittedName>
</protein>
<evidence type="ECO:0000313" key="5">
    <source>
        <dbReference type="Proteomes" id="UP000515146"/>
    </source>
</evidence>
<evidence type="ECO:0000259" key="4">
    <source>
        <dbReference type="Pfam" id="PF00704"/>
    </source>
</evidence>
<dbReference type="AlphaFoldDB" id="A0A6P6XWE3"/>
<dbReference type="PANTHER" id="PTHR46290">
    <property type="entry name" value="DI-N-ACETYLCHITOBIASE"/>
    <property type="match status" value="1"/>
</dbReference>
<dbReference type="Gene3D" id="3.20.20.80">
    <property type="entry name" value="Glycosidases"/>
    <property type="match status" value="1"/>
</dbReference>
<dbReference type="GO" id="GO:0016798">
    <property type="term" value="F:hydrolase activity, acting on glycosyl bonds"/>
    <property type="evidence" value="ECO:0007669"/>
    <property type="project" value="UniProtKB-KW"/>
</dbReference>
<sequence>MQKLLFSIGIIAVCCLSSIVDAKCPCNDPNDCNRITTDWKTNQTIGYLLESNETIWSTFKWNKLTIISLIDFHQPKLMCLAHHNKIRIMAFGNFTLNDLSSSDKMNKWIEYRLKEAQDNFYDGINLFIDDPVEPNSTFSQRITDFISLTTKRFHQELPGSIVLFNAPFSPKNEKGKGVDGKNYDYVAISKSVDLMVAMEFDQRSQSFDEPKCLAGAPESLYITIGSLMAYKNIGVNLNRMIMALGFYVDEYLCVEYHQNYRCIIESYNYRGANCSSKVANRIPWNVFERIDRQCWREVWDEHSNHDIYTFLDNSIYGQVKQYWTDNLGIFKKIRLINENQMSGIGVWMLNYLDDKTWFQLPQRQQQA</sequence>
<dbReference type="PANTHER" id="PTHR46290:SF1">
    <property type="entry name" value="DI-N-ACETYLCHITOBIASE"/>
    <property type="match status" value="1"/>
</dbReference>
<reference evidence="6" key="1">
    <citation type="submission" date="2025-08" db="UniProtKB">
        <authorList>
            <consortium name="RefSeq"/>
        </authorList>
    </citation>
    <scope>IDENTIFICATION</scope>
    <source>
        <strain evidence="6">Airmid</strain>
    </source>
</reference>